<organism evidence="6 7">
    <name type="scientific">Priestia megaterium</name>
    <name type="common">Bacillus megaterium</name>
    <dbReference type="NCBI Taxonomy" id="1404"/>
    <lineage>
        <taxon>Bacteria</taxon>
        <taxon>Bacillati</taxon>
        <taxon>Bacillota</taxon>
        <taxon>Bacilli</taxon>
        <taxon>Bacillales</taxon>
        <taxon>Bacillaceae</taxon>
        <taxon>Priestia</taxon>
    </lineage>
</organism>
<dbReference type="InterPro" id="IPR011053">
    <property type="entry name" value="Single_hybrid_motif"/>
</dbReference>
<feature type="domain" description="YknX-like beta-barrel" evidence="5">
    <location>
        <begin position="138"/>
        <end position="204"/>
    </location>
</feature>
<accession>A0A6H1PAS5</accession>
<evidence type="ECO:0000256" key="3">
    <source>
        <dbReference type="SAM" id="MobiDB-lite"/>
    </source>
</evidence>
<dbReference type="PANTHER" id="PTHR32347:SF14">
    <property type="entry name" value="EFFLUX SYSTEM COMPONENT YKNX-RELATED"/>
    <property type="match status" value="1"/>
</dbReference>
<feature type="compositionally biased region" description="Gly residues" evidence="3">
    <location>
        <begin position="293"/>
        <end position="326"/>
    </location>
</feature>
<evidence type="ECO:0000256" key="1">
    <source>
        <dbReference type="ARBA" id="ARBA00004196"/>
    </source>
</evidence>
<evidence type="ECO:0000256" key="2">
    <source>
        <dbReference type="ARBA" id="ARBA00023054"/>
    </source>
</evidence>
<dbReference type="Pfam" id="PF25990">
    <property type="entry name" value="Beta-barrel_YknX"/>
    <property type="match status" value="1"/>
</dbReference>
<dbReference type="Gene3D" id="2.40.50.100">
    <property type="match status" value="1"/>
</dbReference>
<dbReference type="Gene3D" id="2.40.420.20">
    <property type="match status" value="1"/>
</dbReference>
<dbReference type="Proteomes" id="UP000501868">
    <property type="component" value="Chromosome"/>
</dbReference>
<evidence type="ECO:0000313" key="6">
    <source>
        <dbReference type="EMBL" id="QIZ10686.1"/>
    </source>
</evidence>
<dbReference type="InterPro" id="IPR058636">
    <property type="entry name" value="Beta-barrel_YknX"/>
</dbReference>
<evidence type="ECO:0000313" key="7">
    <source>
        <dbReference type="Proteomes" id="UP000501868"/>
    </source>
</evidence>
<dbReference type="EMBL" id="CP051128">
    <property type="protein sequence ID" value="QIZ10686.1"/>
    <property type="molecule type" value="Genomic_DNA"/>
</dbReference>
<evidence type="ECO:0000259" key="4">
    <source>
        <dbReference type="Pfam" id="PF00364"/>
    </source>
</evidence>
<dbReference type="InterPro" id="IPR050465">
    <property type="entry name" value="UPF0194_transport"/>
</dbReference>
<dbReference type="PANTHER" id="PTHR32347">
    <property type="entry name" value="EFFLUX SYSTEM COMPONENT YKNX-RELATED"/>
    <property type="match status" value="1"/>
</dbReference>
<comment type="subcellular location">
    <subcellularLocation>
        <location evidence="1">Cell envelope</location>
    </subcellularLocation>
</comment>
<dbReference type="InterPro" id="IPR000089">
    <property type="entry name" value="Biotin_lipoyl"/>
</dbReference>
<reference evidence="6 7" key="1">
    <citation type="submission" date="2020-04" db="EMBL/GenBank/DDBJ databases">
        <title>Genome-Wide Identification of 5-Methylcytosine Sites in Bacterial Genomes By High-Throughput Sequencing of MspJI Restriction Fragments.</title>
        <authorList>
            <person name="Wu V."/>
        </authorList>
    </citation>
    <scope>NUCLEOTIDE SEQUENCE [LARGE SCALE GENOMIC DNA]</scope>
    <source>
        <strain evidence="6 7">S2</strain>
    </source>
</reference>
<feature type="region of interest" description="Disordered" evidence="3">
    <location>
        <begin position="278"/>
        <end position="326"/>
    </location>
</feature>
<dbReference type="Gene3D" id="2.40.30.170">
    <property type="match status" value="1"/>
</dbReference>
<proteinExistence type="predicted"/>
<reference evidence="6 7" key="2">
    <citation type="submission" date="2020-04" db="EMBL/GenBank/DDBJ databases">
        <authorList>
            <person name="Fomenkov A."/>
            <person name="Anton B.P."/>
            <person name="Roberts R.J."/>
        </authorList>
    </citation>
    <scope>NUCLEOTIDE SEQUENCE [LARGE SCALE GENOMIC DNA]</scope>
    <source>
        <strain evidence="6 7">S2</strain>
    </source>
</reference>
<protein>
    <submittedName>
        <fullName evidence="6">HlyD family efflux transporter periplasmic adaptor subunit</fullName>
    </submittedName>
</protein>
<dbReference type="AlphaFoldDB" id="A0A6H1PAS5"/>
<evidence type="ECO:0000259" key="5">
    <source>
        <dbReference type="Pfam" id="PF25990"/>
    </source>
</evidence>
<dbReference type="CDD" id="cd06850">
    <property type="entry name" value="biotinyl_domain"/>
    <property type="match status" value="1"/>
</dbReference>
<dbReference type="GO" id="GO:0030313">
    <property type="term" value="C:cell envelope"/>
    <property type="evidence" value="ECO:0007669"/>
    <property type="project" value="UniProtKB-SubCell"/>
</dbReference>
<feature type="domain" description="Lipoyl-binding" evidence="4">
    <location>
        <begin position="65"/>
        <end position="127"/>
    </location>
</feature>
<gene>
    <name evidence="6" type="ORF">HFZ78_31475</name>
</gene>
<keyword evidence="2" id="KW-0175">Coiled coil</keyword>
<dbReference type="Pfam" id="PF00364">
    <property type="entry name" value="Biotin_lipoyl"/>
    <property type="match status" value="1"/>
</dbReference>
<name>A0A6H1PAS5_PRIMG</name>
<dbReference type="SUPFAM" id="SSF51230">
    <property type="entry name" value="Single hybrid motif"/>
    <property type="match status" value="1"/>
</dbReference>
<sequence>MKKLIWILISVLVIGFVGFQYYKSKTVSTETTAQTRTAVVQQGKLEVKISGSGTVAPVTSEDIKSTVDNDEIDEVLVSAGDTVSEGDELITFTDDSDPITAPADGKITTISVTDGERVTNGQVIAHLTDYENLQTVVQVDELDITKIKKKQTVSITVSAYPDTTITGKVTDIAAEGTSANGTSTFDVTIHIDQPKNLKVGMSTEASILTESKENALYVPVDGVYTSNNEKYVVVTSTSTDASSASSTSQQKTVKTGISTDDYVELTEGVSAGETIQLPALATSSSSNNQSGRMQGGMGGMGAMTGGGMPPSGGGQGQTSTSGKGGN</sequence>